<accession>A0A8A4Z9P7</accession>
<protein>
    <recommendedName>
        <fullName evidence="3">ATP/GTP-binding protein</fullName>
    </recommendedName>
</protein>
<sequence>MDPQPGPDDPAWNGHTPAEGGAVYGCYQPLPVDIDVYLWLAAPPPASGAGPSPRQVADLAVDSMDLHAISMGIVPEPGPGSMGIVGMPVWMWAANPGPSTVGPVTASASAGGITVTATASIDAITWDMGDGNTVVCASAGTPYEASYGRAQSPDCGHVYTTSSWGQPGDAFTVTATSDWVITWNGAGQTGTIRLTGLTESVQIAVGEVQVLVTS</sequence>
<evidence type="ECO:0000313" key="1">
    <source>
        <dbReference type="EMBL" id="QTE28574.1"/>
    </source>
</evidence>
<dbReference type="EMBL" id="CP071868">
    <property type="protein sequence ID" value="QTE28574.1"/>
    <property type="molecule type" value="Genomic_DNA"/>
</dbReference>
<dbReference type="KEGG" id="psic:J4E96_14540"/>
<proteinExistence type="predicted"/>
<name>A0A8A4Z9P7_9MICO</name>
<evidence type="ECO:0000313" key="2">
    <source>
        <dbReference type="Proteomes" id="UP000663937"/>
    </source>
</evidence>
<gene>
    <name evidence="1" type="ORF">J4E96_14540</name>
</gene>
<reference evidence="1" key="1">
    <citation type="submission" date="2021-03" db="EMBL/GenBank/DDBJ databases">
        <title>Pengzhenrongella sicca gen. nov., sp. nov., a new member of suborder Micrococcineae isolated from High-Arctic tundra soil.</title>
        <authorList>
            <person name="Peng F."/>
        </authorList>
    </citation>
    <scope>NUCLEOTIDE SEQUENCE</scope>
    <source>
        <strain evidence="1">LRZ-2</strain>
    </source>
</reference>
<dbReference type="Proteomes" id="UP000663937">
    <property type="component" value="Chromosome"/>
</dbReference>
<organism evidence="1 2">
    <name type="scientific">Pengzhenrongella sicca</name>
    <dbReference type="NCBI Taxonomy" id="2819238"/>
    <lineage>
        <taxon>Bacteria</taxon>
        <taxon>Bacillati</taxon>
        <taxon>Actinomycetota</taxon>
        <taxon>Actinomycetes</taxon>
        <taxon>Micrococcales</taxon>
        <taxon>Pengzhenrongella</taxon>
    </lineage>
</organism>
<keyword evidence="2" id="KW-1185">Reference proteome</keyword>
<evidence type="ECO:0008006" key="3">
    <source>
        <dbReference type="Google" id="ProtNLM"/>
    </source>
</evidence>
<dbReference type="AlphaFoldDB" id="A0A8A4Z9P7"/>
<dbReference type="RefSeq" id="WP_227422810.1">
    <property type="nucleotide sequence ID" value="NZ_CP071868.1"/>
</dbReference>